<dbReference type="Pfam" id="PF10442">
    <property type="entry name" value="FIST_C"/>
    <property type="match status" value="1"/>
</dbReference>
<sequence>MTAERFLHALGRGSDWRACVAACLSRLRAEPGEALGFVYVTRALARDLGAVLTALREGTGVEHWVGAVGSGVIATGWEEHEAPAVSVMIAPLPAEDWRLLATLMRNGDGPDEDVMDWVGPVAPVLGLVHGDPDNGALPFVIHDLVDQTEGFLVGGVTAAVADASVPLQVAGLPTRGGLSGVLFSGHLPALVGVTQGCRPIGGWHTVTGTARMAVAGLDDRLPLDVLREETGARSRAELEALAGVVGVGVPLAGSDRGDFEVLPLVAIDPKNGWIATGCGLEPGQRLRFVRRDAGTVEDDMRAMLRRLKARLGNRTPRGGVYVGCLARGPRVFGGTAREARLIAEELGEFPLTGFFGSGEISHNRLYSHAGVLTLFL</sequence>
<evidence type="ECO:0000259" key="1">
    <source>
        <dbReference type="SMART" id="SM00897"/>
    </source>
</evidence>
<feature type="domain" description="FIST C-domain" evidence="2">
    <location>
        <begin position="222"/>
        <end position="363"/>
    </location>
</feature>
<dbReference type="Pfam" id="PF08495">
    <property type="entry name" value="FIST"/>
    <property type="match status" value="1"/>
</dbReference>
<name>A0A286GTY7_9PROT</name>
<dbReference type="PANTHER" id="PTHR14939:SF5">
    <property type="entry name" value="F-BOX ONLY PROTEIN 22"/>
    <property type="match status" value="1"/>
</dbReference>
<evidence type="ECO:0000313" key="4">
    <source>
        <dbReference type="Proteomes" id="UP000219621"/>
    </source>
</evidence>
<evidence type="ECO:0000313" key="3">
    <source>
        <dbReference type="EMBL" id="SOD99005.1"/>
    </source>
</evidence>
<dbReference type="PANTHER" id="PTHR14939">
    <property type="entry name" value="F-BOX ONLY PROTEIN 22"/>
    <property type="match status" value="1"/>
</dbReference>
<dbReference type="AlphaFoldDB" id="A0A286GTY7"/>
<keyword evidence="4" id="KW-1185">Reference proteome</keyword>
<dbReference type="GO" id="GO:0032436">
    <property type="term" value="P:positive regulation of proteasomal ubiquitin-dependent protein catabolic process"/>
    <property type="evidence" value="ECO:0007669"/>
    <property type="project" value="TreeGrafter"/>
</dbReference>
<feature type="domain" description="FIST" evidence="1">
    <location>
        <begin position="33"/>
        <end position="221"/>
    </location>
</feature>
<dbReference type="EMBL" id="OCNJ01000008">
    <property type="protein sequence ID" value="SOD99005.1"/>
    <property type="molecule type" value="Genomic_DNA"/>
</dbReference>
<evidence type="ECO:0000259" key="2">
    <source>
        <dbReference type="SMART" id="SM01204"/>
    </source>
</evidence>
<protein>
    <submittedName>
        <fullName evidence="3">Small ligand-binding sensory domain FIST</fullName>
    </submittedName>
</protein>
<gene>
    <name evidence="3" type="ORF">SAMN05421508_108184</name>
</gene>
<dbReference type="Proteomes" id="UP000219621">
    <property type="component" value="Unassembled WGS sequence"/>
</dbReference>
<accession>A0A286GTY7</accession>
<dbReference type="InterPro" id="IPR019494">
    <property type="entry name" value="FIST_C"/>
</dbReference>
<dbReference type="OrthoDB" id="9770435at2"/>
<dbReference type="InterPro" id="IPR013702">
    <property type="entry name" value="FIST_domain_N"/>
</dbReference>
<proteinExistence type="predicted"/>
<dbReference type="RefSeq" id="WP_097280581.1">
    <property type="nucleotide sequence ID" value="NZ_OCNJ01000008.1"/>
</dbReference>
<organism evidence="3 4">
    <name type="scientific">Caenispirillum bisanense</name>
    <dbReference type="NCBI Taxonomy" id="414052"/>
    <lineage>
        <taxon>Bacteria</taxon>
        <taxon>Pseudomonadati</taxon>
        <taxon>Pseudomonadota</taxon>
        <taxon>Alphaproteobacteria</taxon>
        <taxon>Rhodospirillales</taxon>
        <taxon>Novispirillaceae</taxon>
        <taxon>Caenispirillum</taxon>
    </lineage>
</organism>
<dbReference type="GO" id="GO:0000209">
    <property type="term" value="P:protein polyubiquitination"/>
    <property type="evidence" value="ECO:0007669"/>
    <property type="project" value="TreeGrafter"/>
</dbReference>
<dbReference type="SMART" id="SM00897">
    <property type="entry name" value="FIST"/>
    <property type="match status" value="1"/>
</dbReference>
<dbReference type="SMART" id="SM01204">
    <property type="entry name" value="FIST_C"/>
    <property type="match status" value="1"/>
</dbReference>
<reference evidence="3 4" key="1">
    <citation type="submission" date="2017-09" db="EMBL/GenBank/DDBJ databases">
        <authorList>
            <person name="Ehlers B."/>
            <person name="Leendertz F.H."/>
        </authorList>
    </citation>
    <scope>NUCLEOTIDE SEQUENCE [LARGE SCALE GENOMIC DNA]</scope>
    <source>
        <strain evidence="3 4">USBA 140</strain>
    </source>
</reference>